<sequence>MLIYHPAFDAYHCVFRMLALAVALKEAEIDLLRICDFYLTFPSAIASVRLPSGMAHGRKIAKAAANIYRDPINPKNVFREMAEIQTSALRNIAASGFIDLDLFEKGKLKIIASNAIPEQIKEKISNFEISSGETFEFLVKELSAIPLQGINGLKHRTDLLEYRYDIN</sequence>
<dbReference type="Pfam" id="PF20291">
    <property type="entry name" value="MC5"/>
    <property type="match status" value="1"/>
</dbReference>
<dbReference type="InterPro" id="IPR046901">
    <property type="entry name" value="ABC-3C_MC5"/>
</dbReference>
<dbReference type="Proteomes" id="UP001307839">
    <property type="component" value="Unassembled WGS sequence"/>
</dbReference>
<protein>
    <submittedName>
        <fullName evidence="1">ABC-three component system middle component 5</fullName>
    </submittedName>
</protein>
<reference evidence="1 2" key="1">
    <citation type="submission" date="2024-01" db="EMBL/GenBank/DDBJ databases">
        <title>Unpublished Manusciprt.</title>
        <authorList>
            <person name="Duman M."/>
            <person name="Valdes E.G."/>
            <person name="Ajmi N."/>
            <person name="Altun S."/>
            <person name="Saticioglu I.B."/>
        </authorList>
    </citation>
    <scope>NUCLEOTIDE SEQUENCE [LARGE SCALE GENOMIC DNA]</scope>
    <source>
        <strain evidence="1 2">120P</strain>
    </source>
</reference>
<dbReference type="AlphaFoldDB" id="A0AB35WQ19"/>
<gene>
    <name evidence="1" type="ORF">V0R53_07395</name>
</gene>
<comment type="caution">
    <text evidence="1">The sequence shown here is derived from an EMBL/GenBank/DDBJ whole genome shotgun (WGS) entry which is preliminary data.</text>
</comment>
<proteinExistence type="predicted"/>
<dbReference type="EMBL" id="JAZDQP010000004">
    <property type="protein sequence ID" value="MEE1866220.1"/>
    <property type="molecule type" value="Genomic_DNA"/>
</dbReference>
<dbReference type="RefSeq" id="WP_330079196.1">
    <property type="nucleotide sequence ID" value="NZ_JAZDCU010000005.1"/>
</dbReference>
<organism evidence="1 2">
    <name type="scientific">Pseudomonas auratipiscis</name>
    <dbReference type="NCBI Taxonomy" id="3115853"/>
    <lineage>
        <taxon>Bacteria</taxon>
        <taxon>Pseudomonadati</taxon>
        <taxon>Pseudomonadota</taxon>
        <taxon>Gammaproteobacteria</taxon>
        <taxon>Pseudomonadales</taxon>
        <taxon>Pseudomonadaceae</taxon>
        <taxon>Pseudomonas</taxon>
    </lineage>
</organism>
<keyword evidence="2" id="KW-1185">Reference proteome</keyword>
<evidence type="ECO:0000313" key="2">
    <source>
        <dbReference type="Proteomes" id="UP001307839"/>
    </source>
</evidence>
<name>A0AB35WQ19_9PSED</name>
<evidence type="ECO:0000313" key="1">
    <source>
        <dbReference type="EMBL" id="MEE1866220.1"/>
    </source>
</evidence>
<accession>A0AB35WQ19</accession>